<dbReference type="AlphaFoldDB" id="A0AAD7G6T2"/>
<name>A0AAD7G6T2_MYCRO</name>
<organism evidence="1 2">
    <name type="scientific">Mycena rosella</name>
    <name type="common">Pink bonnet</name>
    <name type="synonym">Agaricus rosellus</name>
    <dbReference type="NCBI Taxonomy" id="1033263"/>
    <lineage>
        <taxon>Eukaryota</taxon>
        <taxon>Fungi</taxon>
        <taxon>Dikarya</taxon>
        <taxon>Basidiomycota</taxon>
        <taxon>Agaricomycotina</taxon>
        <taxon>Agaricomycetes</taxon>
        <taxon>Agaricomycetidae</taxon>
        <taxon>Agaricales</taxon>
        <taxon>Marasmiineae</taxon>
        <taxon>Mycenaceae</taxon>
        <taxon>Mycena</taxon>
    </lineage>
</organism>
<sequence length="145" mass="16473">MHYCWKNVADGIIVTGINGTSIRTSRLSNQCFRSDNLLYLEQPSLDLDNDLERKLSLAFDRQLLNLAGMLLTQDRPFAYNVRRSEQPPKVMEKWVGRPFGVKKNDVLTLRPGIKHATAIDQPISLPPTLAWTSVRGCTPFLKSKF</sequence>
<comment type="caution">
    <text evidence="1">The sequence shown here is derived from an EMBL/GenBank/DDBJ whole genome shotgun (WGS) entry which is preliminary data.</text>
</comment>
<evidence type="ECO:0000313" key="1">
    <source>
        <dbReference type="EMBL" id="KAJ7661262.1"/>
    </source>
</evidence>
<dbReference type="EMBL" id="JARKIE010000250">
    <property type="protein sequence ID" value="KAJ7661262.1"/>
    <property type="molecule type" value="Genomic_DNA"/>
</dbReference>
<keyword evidence="2" id="KW-1185">Reference proteome</keyword>
<reference evidence="1" key="1">
    <citation type="submission" date="2023-03" db="EMBL/GenBank/DDBJ databases">
        <title>Massive genome expansion in bonnet fungi (Mycena s.s.) driven by repeated elements and novel gene families across ecological guilds.</title>
        <authorList>
            <consortium name="Lawrence Berkeley National Laboratory"/>
            <person name="Harder C.B."/>
            <person name="Miyauchi S."/>
            <person name="Viragh M."/>
            <person name="Kuo A."/>
            <person name="Thoen E."/>
            <person name="Andreopoulos B."/>
            <person name="Lu D."/>
            <person name="Skrede I."/>
            <person name="Drula E."/>
            <person name="Henrissat B."/>
            <person name="Morin E."/>
            <person name="Kohler A."/>
            <person name="Barry K."/>
            <person name="LaButti K."/>
            <person name="Morin E."/>
            <person name="Salamov A."/>
            <person name="Lipzen A."/>
            <person name="Mereny Z."/>
            <person name="Hegedus B."/>
            <person name="Baldrian P."/>
            <person name="Stursova M."/>
            <person name="Weitz H."/>
            <person name="Taylor A."/>
            <person name="Grigoriev I.V."/>
            <person name="Nagy L.G."/>
            <person name="Martin F."/>
            <person name="Kauserud H."/>
        </authorList>
    </citation>
    <scope>NUCLEOTIDE SEQUENCE</scope>
    <source>
        <strain evidence="1">CBHHK067</strain>
    </source>
</reference>
<accession>A0AAD7G6T2</accession>
<gene>
    <name evidence="1" type="ORF">B0H17DRAFT_1144697</name>
</gene>
<evidence type="ECO:0000313" key="2">
    <source>
        <dbReference type="Proteomes" id="UP001221757"/>
    </source>
</evidence>
<proteinExistence type="predicted"/>
<protein>
    <submittedName>
        <fullName evidence="1">Uncharacterized protein</fullName>
    </submittedName>
</protein>
<dbReference type="Proteomes" id="UP001221757">
    <property type="component" value="Unassembled WGS sequence"/>
</dbReference>